<evidence type="ECO:0000313" key="2">
    <source>
        <dbReference type="EMBL" id="PIE62396.1"/>
    </source>
</evidence>
<dbReference type="Proteomes" id="UP000231203">
    <property type="component" value="Unassembled WGS sequence"/>
</dbReference>
<feature type="region of interest" description="Disordered" evidence="1">
    <location>
        <begin position="39"/>
        <end position="63"/>
    </location>
</feature>
<evidence type="ECO:0000313" key="3">
    <source>
        <dbReference type="Proteomes" id="UP000231203"/>
    </source>
</evidence>
<gene>
    <name evidence="2" type="ORF">CSA25_05330</name>
</gene>
<dbReference type="EMBL" id="PDTI01000046">
    <property type="protein sequence ID" value="PIE62396.1"/>
    <property type="molecule type" value="Genomic_DNA"/>
</dbReference>
<dbReference type="AlphaFoldDB" id="A0A2G6MR20"/>
<organism evidence="2 3">
    <name type="scientific">Desulfobacter postgatei</name>
    <dbReference type="NCBI Taxonomy" id="2293"/>
    <lineage>
        <taxon>Bacteria</taxon>
        <taxon>Pseudomonadati</taxon>
        <taxon>Thermodesulfobacteriota</taxon>
        <taxon>Desulfobacteria</taxon>
        <taxon>Desulfobacterales</taxon>
        <taxon>Desulfobacteraceae</taxon>
        <taxon>Desulfobacter</taxon>
    </lineage>
</organism>
<protein>
    <submittedName>
        <fullName evidence="2">Uncharacterized protein</fullName>
    </submittedName>
</protein>
<evidence type="ECO:0000256" key="1">
    <source>
        <dbReference type="SAM" id="MobiDB-lite"/>
    </source>
</evidence>
<reference evidence="2 3" key="1">
    <citation type="submission" date="2017-10" db="EMBL/GenBank/DDBJ databases">
        <title>Novel microbial diversity and functional potential in the marine mammal oral microbiome.</title>
        <authorList>
            <person name="Dudek N.K."/>
            <person name="Sun C.L."/>
            <person name="Burstein D."/>
            <person name="Kantor R.S."/>
            <person name="Aliaga Goltsman D.S."/>
            <person name="Bik E.M."/>
            <person name="Thomas B.C."/>
            <person name="Banfield J.F."/>
            <person name="Relman D.A."/>
        </authorList>
    </citation>
    <scope>NUCLEOTIDE SEQUENCE [LARGE SCALE GENOMIC DNA]</scope>
    <source>
        <strain evidence="2">DOLJORAL78_47_202</strain>
    </source>
</reference>
<comment type="caution">
    <text evidence="2">The sequence shown here is derived from an EMBL/GenBank/DDBJ whole genome shotgun (WGS) entry which is preliminary data.</text>
</comment>
<sequence length="63" mass="6792">MKMAPIPPNFMSIVRLLTTKFVKIGSHFHGISLQDLSQAGGYSKKTGPENNQGVPKARLPGQA</sequence>
<name>A0A2G6MR20_9BACT</name>
<proteinExistence type="predicted"/>
<accession>A0A2G6MR20</accession>